<keyword evidence="8" id="KW-1185">Reference proteome</keyword>
<dbReference type="GO" id="GO:0046872">
    <property type="term" value="F:metal ion binding"/>
    <property type="evidence" value="ECO:0007669"/>
    <property type="project" value="UniProtKB-KW"/>
</dbReference>
<evidence type="ECO:0000256" key="1">
    <source>
        <dbReference type="ARBA" id="ARBA00022793"/>
    </source>
</evidence>
<feature type="binding site" evidence="3">
    <location>
        <position position="335"/>
    </location>
    <ligand>
        <name>CTP</name>
        <dbReference type="ChEBI" id="CHEBI:37563"/>
    </ligand>
</feature>
<dbReference type="Pfam" id="PF02441">
    <property type="entry name" value="Flavoprotein"/>
    <property type="match status" value="1"/>
</dbReference>
<gene>
    <name evidence="3" type="primary">coaBC</name>
    <name evidence="7" type="ORF">SAMN04488528_10237</name>
</gene>
<accession>A0A1I0ZMM0</accession>
<keyword evidence="3 4" id="KW-0436">Ligase</keyword>
<evidence type="ECO:0000256" key="3">
    <source>
        <dbReference type="HAMAP-Rule" id="MF_02225"/>
    </source>
</evidence>
<feature type="active site" description="Proton donor" evidence="3">
    <location>
        <position position="156"/>
    </location>
</feature>
<comment type="function">
    <text evidence="3">Catalyzes two sequential steps in the biosynthesis of coenzyme A. In the first step cysteine is conjugated to 4'-phosphopantothenate to form 4-phosphopantothenoylcysteine. In the second step the latter compound is decarboxylated to form 4'-phosphopantotheine.</text>
</comment>
<evidence type="ECO:0000313" key="8">
    <source>
        <dbReference type="Proteomes" id="UP000198619"/>
    </source>
</evidence>
<organism evidence="7 8">
    <name type="scientific">Clostridium frigidicarnis</name>
    <dbReference type="NCBI Taxonomy" id="84698"/>
    <lineage>
        <taxon>Bacteria</taxon>
        <taxon>Bacillati</taxon>
        <taxon>Bacillota</taxon>
        <taxon>Clostridia</taxon>
        <taxon>Eubacteriales</taxon>
        <taxon>Clostridiaceae</taxon>
        <taxon>Clostridium</taxon>
    </lineage>
</organism>
<name>A0A1I0ZMM0_9CLOT</name>
<keyword evidence="3 4" id="KW-0288">FMN</keyword>
<dbReference type="OrthoDB" id="9802554at2"/>
<dbReference type="SUPFAM" id="SSF102645">
    <property type="entry name" value="CoaB-like"/>
    <property type="match status" value="1"/>
</dbReference>
<dbReference type="InterPro" id="IPR007085">
    <property type="entry name" value="DNA/pantothenate-metab_flavo_C"/>
</dbReference>
<keyword evidence="3 4" id="KW-0285">Flavoprotein</keyword>
<comment type="catalytic activity">
    <reaction evidence="3 4">
        <text>(R)-4'-phosphopantothenate + L-cysteine + CTP = N-[(R)-4-phosphopantothenoyl]-L-cysteine + CMP + diphosphate + H(+)</text>
        <dbReference type="Rhea" id="RHEA:19397"/>
        <dbReference type="ChEBI" id="CHEBI:10986"/>
        <dbReference type="ChEBI" id="CHEBI:15378"/>
        <dbReference type="ChEBI" id="CHEBI:33019"/>
        <dbReference type="ChEBI" id="CHEBI:35235"/>
        <dbReference type="ChEBI" id="CHEBI:37563"/>
        <dbReference type="ChEBI" id="CHEBI:59458"/>
        <dbReference type="ChEBI" id="CHEBI:60377"/>
        <dbReference type="EC" id="6.3.2.5"/>
    </reaction>
</comment>
<dbReference type="EC" id="6.3.2.5" evidence="3"/>
<comment type="similarity">
    <text evidence="3 4">In the N-terminal section; belongs to the HFCD (homo-oligomeric flavin containing Cys decarboxylase) superfamily.</text>
</comment>
<keyword evidence="3" id="KW-0460">Magnesium</keyword>
<keyword evidence="2 3" id="KW-0456">Lyase</keyword>
<sequence>MAKKSVVLGVCGGIAAYKALDVVSRLVKQNIEVDVIMTNSATKFVTPLSFQSLSANEVVVDMFNEPKYWEIQHISLAKKADLMVIVPATANVIGKVANGIADDMLSTTIMATKAPVIFAPAMNTNMYENPIVQNNIEKLKSFGYDFIEPCSGRLACGDTGRGKLEDTEVITECILSRLNENKDLKGKKVLVTAGPTIAKLDPVRFITNRSTGKMGYAIAEEARDRGANVVLVSGPTSLKKPYGVNIINVNTNEEMLNVVLENFHDSDIVIKSAAVADYKPKNYSNKKIKKGEGDLNIVFERDSDILKTLGDNKSNQILVGFAAESNDLLENAKEKLKRKNLDYIVANDITSNDTGFATDDNKVTIIGEDKSIVSLEKMCKKSVARELFNIINNKKR</sequence>
<dbReference type="UniPathway" id="UPA00241">
    <property type="reaction ID" value="UER00353"/>
</dbReference>
<feature type="region of interest" description="Phosphopantothenate--cysteine ligase" evidence="3">
    <location>
        <begin position="189"/>
        <end position="396"/>
    </location>
</feature>
<dbReference type="InterPro" id="IPR036551">
    <property type="entry name" value="Flavin_trans-like"/>
</dbReference>
<feature type="domain" description="DNA/pantothenate metabolism flavoprotein C-terminal" evidence="6">
    <location>
        <begin position="184"/>
        <end position="392"/>
    </location>
</feature>
<dbReference type="HAMAP" id="MF_02225">
    <property type="entry name" value="CoaBC"/>
    <property type="match status" value="1"/>
</dbReference>
<comment type="pathway">
    <text evidence="3 4">Cofactor biosynthesis; coenzyme A biosynthesis; CoA from (R)-pantothenate: step 3/5.</text>
</comment>
<feature type="binding site" evidence="3">
    <location>
        <position position="321"/>
    </location>
    <ligand>
        <name>CTP</name>
        <dbReference type="ChEBI" id="CHEBI:37563"/>
    </ligand>
</feature>
<dbReference type="STRING" id="84698.SAMN04488528_10237"/>
<comment type="cofactor">
    <cofactor evidence="3">
        <name>Mg(2+)</name>
        <dbReference type="ChEBI" id="CHEBI:18420"/>
    </cofactor>
</comment>
<keyword evidence="3" id="KW-0511">Multifunctional enzyme</keyword>
<dbReference type="GO" id="GO:0004632">
    <property type="term" value="F:phosphopantothenate--cysteine ligase activity"/>
    <property type="evidence" value="ECO:0007669"/>
    <property type="project" value="UniProtKB-UniRule"/>
</dbReference>
<dbReference type="PANTHER" id="PTHR14359">
    <property type="entry name" value="HOMO-OLIGOMERIC FLAVIN CONTAINING CYS DECARBOXYLASE FAMILY"/>
    <property type="match status" value="1"/>
</dbReference>
<dbReference type="GO" id="GO:0004633">
    <property type="term" value="F:phosphopantothenoylcysteine decarboxylase activity"/>
    <property type="evidence" value="ECO:0007669"/>
    <property type="project" value="UniProtKB-UniRule"/>
</dbReference>
<dbReference type="GO" id="GO:0010181">
    <property type="term" value="F:FMN binding"/>
    <property type="evidence" value="ECO:0007669"/>
    <property type="project" value="UniProtKB-UniRule"/>
</dbReference>
<keyword evidence="3" id="KW-0479">Metal-binding</keyword>
<dbReference type="Gene3D" id="3.40.50.1950">
    <property type="entry name" value="Flavin prenyltransferase-like"/>
    <property type="match status" value="1"/>
</dbReference>
<comment type="caution">
    <text evidence="3">Lacks conserved residue(s) required for the propagation of feature annotation.</text>
</comment>
<evidence type="ECO:0000313" key="7">
    <source>
        <dbReference type="EMBL" id="SFB26737.1"/>
    </source>
</evidence>
<dbReference type="Pfam" id="PF04127">
    <property type="entry name" value="DFP"/>
    <property type="match status" value="1"/>
</dbReference>
<feature type="region of interest" description="Phosphopantothenoylcysteine decarboxylase" evidence="3">
    <location>
        <begin position="1"/>
        <end position="188"/>
    </location>
</feature>
<dbReference type="EC" id="4.1.1.36" evidence="3"/>
<comment type="function">
    <text evidence="4">Catalyzes two steps in the biosynthesis of coenzyme A. In the first step cysteine is conjugated to 4'-phosphopantothenate to form 4-phosphopantothenoylcysteine, in the latter compound is decarboxylated to form 4'-phosphopantotheine.</text>
</comment>
<comment type="catalytic activity">
    <reaction evidence="3 4">
        <text>N-[(R)-4-phosphopantothenoyl]-L-cysteine + H(+) = (R)-4'-phosphopantetheine + CO2</text>
        <dbReference type="Rhea" id="RHEA:16793"/>
        <dbReference type="ChEBI" id="CHEBI:15378"/>
        <dbReference type="ChEBI" id="CHEBI:16526"/>
        <dbReference type="ChEBI" id="CHEBI:59458"/>
        <dbReference type="ChEBI" id="CHEBI:61723"/>
        <dbReference type="EC" id="4.1.1.36"/>
    </reaction>
</comment>
<feature type="binding site" evidence="3">
    <location>
        <position position="287"/>
    </location>
    <ligand>
        <name>CTP</name>
        <dbReference type="ChEBI" id="CHEBI:37563"/>
    </ligand>
</feature>
<proteinExistence type="inferred from homology"/>
<evidence type="ECO:0000256" key="4">
    <source>
        <dbReference type="RuleBase" id="RU364078"/>
    </source>
</evidence>
<feature type="binding site" evidence="3">
    <location>
        <position position="277"/>
    </location>
    <ligand>
        <name>CTP</name>
        <dbReference type="ChEBI" id="CHEBI:37563"/>
    </ligand>
</feature>
<feature type="binding site" evidence="3">
    <location>
        <position position="339"/>
    </location>
    <ligand>
        <name>CTP</name>
        <dbReference type="ChEBI" id="CHEBI:37563"/>
    </ligand>
</feature>
<dbReference type="InterPro" id="IPR005252">
    <property type="entry name" value="CoaBC"/>
</dbReference>
<comment type="cofactor">
    <cofactor evidence="3">
        <name>FMN</name>
        <dbReference type="ChEBI" id="CHEBI:58210"/>
    </cofactor>
    <text evidence="3">Binds 1 FMN per subunit.</text>
</comment>
<feature type="domain" description="Flavoprotein" evidence="5">
    <location>
        <begin position="4"/>
        <end position="176"/>
    </location>
</feature>
<evidence type="ECO:0000256" key="2">
    <source>
        <dbReference type="ARBA" id="ARBA00023239"/>
    </source>
</evidence>
<dbReference type="Gene3D" id="3.40.50.10300">
    <property type="entry name" value="CoaB-like"/>
    <property type="match status" value="1"/>
</dbReference>
<dbReference type="InterPro" id="IPR035929">
    <property type="entry name" value="CoaB-like_sf"/>
</dbReference>
<evidence type="ECO:0000259" key="6">
    <source>
        <dbReference type="Pfam" id="PF04127"/>
    </source>
</evidence>
<evidence type="ECO:0000259" key="5">
    <source>
        <dbReference type="Pfam" id="PF02441"/>
    </source>
</evidence>
<dbReference type="Proteomes" id="UP000198619">
    <property type="component" value="Unassembled WGS sequence"/>
</dbReference>
<dbReference type="GO" id="GO:0015937">
    <property type="term" value="P:coenzyme A biosynthetic process"/>
    <property type="evidence" value="ECO:0007669"/>
    <property type="project" value="UniProtKB-UniRule"/>
</dbReference>
<dbReference type="PANTHER" id="PTHR14359:SF6">
    <property type="entry name" value="PHOSPHOPANTOTHENOYLCYSTEINE DECARBOXYLASE"/>
    <property type="match status" value="1"/>
</dbReference>
<dbReference type="GO" id="GO:0071513">
    <property type="term" value="C:phosphopantothenoylcysteine decarboxylase complex"/>
    <property type="evidence" value="ECO:0007669"/>
    <property type="project" value="TreeGrafter"/>
</dbReference>
<comment type="similarity">
    <text evidence="3 4">In the C-terminal section; belongs to the PPC synthetase family.</text>
</comment>
<comment type="pathway">
    <text evidence="3 4">Cofactor biosynthesis; coenzyme A biosynthesis; CoA from (R)-pantothenate: step 2/5.</text>
</comment>
<keyword evidence="1 3" id="KW-0210">Decarboxylase</keyword>
<dbReference type="EMBL" id="FOKI01000023">
    <property type="protein sequence ID" value="SFB26737.1"/>
    <property type="molecule type" value="Genomic_DNA"/>
</dbReference>
<dbReference type="InterPro" id="IPR003382">
    <property type="entry name" value="Flavoprotein"/>
</dbReference>
<reference evidence="7 8" key="1">
    <citation type="submission" date="2016-10" db="EMBL/GenBank/DDBJ databases">
        <authorList>
            <person name="de Groot N.N."/>
        </authorList>
    </citation>
    <scope>NUCLEOTIDE SEQUENCE [LARGE SCALE GENOMIC DNA]</scope>
    <source>
        <strain evidence="7 8">DSM 12271</strain>
    </source>
</reference>
<dbReference type="GO" id="GO:0015941">
    <property type="term" value="P:pantothenate catabolic process"/>
    <property type="evidence" value="ECO:0007669"/>
    <property type="project" value="InterPro"/>
</dbReference>
<dbReference type="RefSeq" id="WP_090042101.1">
    <property type="nucleotide sequence ID" value="NZ_FOKI01000023.1"/>
</dbReference>
<dbReference type="AlphaFoldDB" id="A0A1I0ZMM0"/>
<protein>
    <recommendedName>
        <fullName evidence="3">Coenzyme A biosynthesis bifunctional protein CoaBC</fullName>
    </recommendedName>
    <alternativeName>
        <fullName evidence="3">DNA/pantothenate metabolism flavoprotein</fullName>
    </alternativeName>
    <alternativeName>
        <fullName evidence="3">Phosphopantothenoylcysteine synthetase/decarboxylase</fullName>
        <shortName evidence="3">PPCS-PPCDC</shortName>
    </alternativeName>
    <domain>
        <recommendedName>
            <fullName evidence="3">Phosphopantothenoylcysteine decarboxylase</fullName>
            <shortName evidence="3">PPC decarboxylase</shortName>
            <shortName evidence="3">PPC-DC</shortName>
            <ecNumber evidence="3">4.1.1.36</ecNumber>
        </recommendedName>
        <alternativeName>
            <fullName evidence="3">CoaC</fullName>
        </alternativeName>
    </domain>
    <domain>
        <recommendedName>
            <fullName evidence="3">Phosphopantothenate--cysteine ligase</fullName>
            <ecNumber evidence="3">6.3.2.5</ecNumber>
        </recommendedName>
        <alternativeName>
            <fullName evidence="3">CoaB</fullName>
        </alternativeName>
        <alternativeName>
            <fullName evidence="3">Phosphopantothenoylcysteine synthetase</fullName>
            <shortName evidence="3">PPC synthetase</shortName>
            <shortName evidence="3">PPC-S</shortName>
        </alternativeName>
    </domain>
</protein>
<dbReference type="SUPFAM" id="SSF52507">
    <property type="entry name" value="Homo-oligomeric flavin-containing Cys decarboxylases, HFCD"/>
    <property type="match status" value="1"/>
</dbReference>
<dbReference type="NCBIfam" id="TIGR00521">
    <property type="entry name" value="coaBC_dfp"/>
    <property type="match status" value="1"/>
</dbReference>